<dbReference type="Pfam" id="PF08241">
    <property type="entry name" value="Methyltransf_11"/>
    <property type="match status" value="1"/>
</dbReference>
<dbReference type="GO" id="GO:0005576">
    <property type="term" value="C:extracellular region"/>
    <property type="evidence" value="ECO:0007669"/>
    <property type="project" value="UniProtKB-SubCell"/>
</dbReference>
<name>A0A1G2EFS4_9BACT</name>
<dbReference type="SUPFAM" id="SSF53335">
    <property type="entry name" value="S-adenosyl-L-methionine-dependent methyltransferases"/>
    <property type="match status" value="1"/>
</dbReference>
<dbReference type="PROSITE" id="PS51677">
    <property type="entry name" value="NODB"/>
    <property type="match status" value="1"/>
</dbReference>
<dbReference type="InterPro" id="IPR051398">
    <property type="entry name" value="Polysacch_Deacetylase"/>
</dbReference>
<dbReference type="GO" id="GO:0016810">
    <property type="term" value="F:hydrolase activity, acting on carbon-nitrogen (but not peptide) bonds"/>
    <property type="evidence" value="ECO:0007669"/>
    <property type="project" value="InterPro"/>
</dbReference>
<evidence type="ECO:0000313" key="5">
    <source>
        <dbReference type="Proteomes" id="UP000178647"/>
    </source>
</evidence>
<feature type="domain" description="NodB homology" evidence="3">
    <location>
        <begin position="87"/>
        <end position="385"/>
    </location>
</feature>
<organism evidence="4 5">
    <name type="scientific">Candidatus Nealsonbacteria bacterium RIFCSPLOWO2_01_FULL_43_32</name>
    <dbReference type="NCBI Taxonomy" id="1801672"/>
    <lineage>
        <taxon>Bacteria</taxon>
        <taxon>Candidatus Nealsoniibacteriota</taxon>
    </lineage>
</organism>
<dbReference type="InterPro" id="IPR011330">
    <property type="entry name" value="Glyco_hydro/deAcase_b/a-brl"/>
</dbReference>
<accession>A0A1G2EFS4</accession>
<dbReference type="EMBL" id="MHMH01000016">
    <property type="protein sequence ID" value="OGZ24190.1"/>
    <property type="molecule type" value="Genomic_DNA"/>
</dbReference>
<dbReference type="GO" id="GO:0008757">
    <property type="term" value="F:S-adenosylmethionine-dependent methyltransferase activity"/>
    <property type="evidence" value="ECO:0007669"/>
    <property type="project" value="InterPro"/>
</dbReference>
<evidence type="ECO:0000256" key="2">
    <source>
        <dbReference type="ARBA" id="ARBA00022729"/>
    </source>
</evidence>
<evidence type="ECO:0000256" key="1">
    <source>
        <dbReference type="ARBA" id="ARBA00004613"/>
    </source>
</evidence>
<dbReference type="InterPro" id="IPR013216">
    <property type="entry name" value="Methyltransf_11"/>
</dbReference>
<dbReference type="AlphaFoldDB" id="A0A1G2EFS4"/>
<dbReference type="Gene3D" id="3.40.50.150">
    <property type="entry name" value="Vaccinia Virus protein VP39"/>
    <property type="match status" value="1"/>
</dbReference>
<dbReference type="Gene3D" id="3.20.20.370">
    <property type="entry name" value="Glycoside hydrolase/deacetylase"/>
    <property type="match status" value="1"/>
</dbReference>
<dbReference type="SUPFAM" id="SSF88713">
    <property type="entry name" value="Glycoside hydrolase/deacetylase"/>
    <property type="match status" value="1"/>
</dbReference>
<dbReference type="Proteomes" id="UP000178647">
    <property type="component" value="Unassembled WGS sequence"/>
</dbReference>
<evidence type="ECO:0000259" key="3">
    <source>
        <dbReference type="PROSITE" id="PS51677"/>
    </source>
</evidence>
<dbReference type="InterPro" id="IPR029063">
    <property type="entry name" value="SAM-dependent_MTases_sf"/>
</dbReference>
<dbReference type="InterPro" id="IPR002509">
    <property type="entry name" value="NODB_dom"/>
</dbReference>
<reference evidence="4 5" key="1">
    <citation type="journal article" date="2016" name="Nat. Commun.">
        <title>Thousands of microbial genomes shed light on interconnected biogeochemical processes in an aquifer system.</title>
        <authorList>
            <person name="Anantharaman K."/>
            <person name="Brown C.T."/>
            <person name="Hug L.A."/>
            <person name="Sharon I."/>
            <person name="Castelle C.J."/>
            <person name="Probst A.J."/>
            <person name="Thomas B.C."/>
            <person name="Singh A."/>
            <person name="Wilkins M.J."/>
            <person name="Karaoz U."/>
            <person name="Brodie E.L."/>
            <person name="Williams K.H."/>
            <person name="Hubbard S.S."/>
            <person name="Banfield J.F."/>
        </authorList>
    </citation>
    <scope>NUCLEOTIDE SEQUENCE [LARGE SCALE GENOMIC DNA]</scope>
</reference>
<protein>
    <recommendedName>
        <fullName evidence="3">NodB homology domain-containing protein</fullName>
    </recommendedName>
</protein>
<dbReference type="STRING" id="1801672.A2896_00395"/>
<comment type="subcellular location">
    <subcellularLocation>
        <location evidence="1">Secreted</location>
    </subcellularLocation>
</comment>
<dbReference type="Pfam" id="PF01522">
    <property type="entry name" value="Polysacc_deac_1"/>
    <property type="match status" value="1"/>
</dbReference>
<dbReference type="GO" id="GO:0005975">
    <property type="term" value="P:carbohydrate metabolic process"/>
    <property type="evidence" value="ECO:0007669"/>
    <property type="project" value="InterPro"/>
</dbReference>
<dbReference type="PANTHER" id="PTHR34216">
    <property type="match status" value="1"/>
</dbReference>
<dbReference type="PANTHER" id="PTHR34216:SF3">
    <property type="entry name" value="POLY-BETA-1,6-N-ACETYL-D-GLUCOSAMINE N-DEACETYLASE"/>
    <property type="match status" value="1"/>
</dbReference>
<proteinExistence type="predicted"/>
<gene>
    <name evidence="4" type="ORF">A2896_00395</name>
</gene>
<keyword evidence="2" id="KW-0732">Signal</keyword>
<dbReference type="CDD" id="cd02440">
    <property type="entry name" value="AdoMet_MTases"/>
    <property type="match status" value="1"/>
</dbReference>
<comment type="caution">
    <text evidence="4">The sequence shown here is derived from an EMBL/GenBank/DDBJ whole genome shotgun (WGS) entry which is preliminary data.</text>
</comment>
<evidence type="ECO:0000313" key="4">
    <source>
        <dbReference type="EMBL" id="OGZ24190.1"/>
    </source>
</evidence>
<sequence>MKSIIWKTINILQMPQAALLCFRAPRILLYHGATERENFFGIENYRQKHIPQEALRQQLQFIQSHFRVVPLKDLVTAWAFSPREARGMIAITFDDGYQNIFRVAWPIFKEYNLPFTIFLPADFIEQREPLWVDQLEYAINYSKKDEFKIMKNGNFSFPIVTKEEKICADAVIRRYAKLIPDKKRKELVEEVIDQCGVNLRSNLSEEPDYTPLKWDEIRQMIRSGLVTLGNHTASHAIATRISPEEFRGELFHAKNLIKDRLNINCRLFAYPNGQPGDFSKQTAAVLSEAGFDAAFTTEAELLSGKINLLALPRLTMDATKDQQLFLVTISGIRTFLRRMRDFLLARRLSSGDVLAENDITNYFDRQAVEYERSYSASTPKGYSFRIRRQRIFELLHGLPRGTKILDVGCGPAVYTKEFLDCGFEVWGMDSAPEMIRIAQDRFVGNPRTHFAVGRAENLPFSSEKFEVAVASGLFEYFKDPGACFKEIYRVLSPGGMLIVTFPYFWSLPRMWDRLIIRPAGRLIRIFWQRKPKADSQEFSKQKVIQVLKQNGFTAQEIIFYNSRFLWTPFDRLFPRLAVRLSKITEEWAPAFFKTGFIVRAIRH</sequence>
<dbReference type="CDD" id="cd10918">
    <property type="entry name" value="CE4_NodB_like_5s_6s"/>
    <property type="match status" value="1"/>
</dbReference>